<dbReference type="Pfam" id="PF07586">
    <property type="entry name" value="HXXSHH"/>
    <property type="match status" value="1"/>
</dbReference>
<keyword evidence="2" id="KW-1133">Transmembrane helix</keyword>
<dbReference type="AlphaFoldDB" id="A0A068NQM4"/>
<dbReference type="STRING" id="661478.OP10G_2299"/>
<keyword evidence="2" id="KW-0472">Membrane</keyword>
<reference evidence="3 4" key="1">
    <citation type="journal article" date="2014" name="PLoS ONE">
        <title>The first complete genome sequence of the class fimbriimonadia in the phylum armatimonadetes.</title>
        <authorList>
            <person name="Hu Z.Y."/>
            <person name="Wang Y.Z."/>
            <person name="Im W.T."/>
            <person name="Wang S.Y."/>
            <person name="Zhao G.P."/>
            <person name="Zheng H.J."/>
            <person name="Quan Z.X."/>
        </authorList>
    </citation>
    <scope>NUCLEOTIDE SEQUENCE [LARGE SCALE GENOMIC DNA]</scope>
    <source>
        <strain evidence="3">Gsoil 348</strain>
    </source>
</reference>
<feature type="coiled-coil region" evidence="1">
    <location>
        <begin position="195"/>
        <end position="244"/>
    </location>
</feature>
<keyword evidence="4" id="KW-1185">Reference proteome</keyword>
<gene>
    <name evidence="3" type="ORF">OP10G_2299</name>
</gene>
<dbReference type="EMBL" id="CP007139">
    <property type="protein sequence ID" value="AIE85667.1"/>
    <property type="molecule type" value="Genomic_DNA"/>
</dbReference>
<dbReference type="OrthoDB" id="9146593at2"/>
<dbReference type="InterPro" id="IPR011447">
    <property type="entry name" value="DUF1552"/>
</dbReference>
<evidence type="ECO:0000256" key="1">
    <source>
        <dbReference type="SAM" id="Coils"/>
    </source>
</evidence>
<keyword evidence="1" id="KW-0175">Coiled coil</keyword>
<accession>A0A068NQM4</accession>
<sequence>MINRRDFLRHFGLGAAVFPFISNLPGLIPENKGKRKQRLVVLFSPDGIVPTTFWPDAEGANFDFKQSLSPLKGFKDRTLVLRGVSDRVRGDGDNHMRGIGCLLTGSELFPGNVQGGSDTPAGWASGISIDQEIKNYLQKSTETRTRFGSLEFGVMVPDHADTWTRMCYAGPNKPIAPIDDPYQMFGKLYGQLKDQETLKSVLDDLREDLAKVRSQIGVADRQLLDEHTTLVREMEKEILAARTNDVGHAVPVIEPGVRRLNDNIPKISKLQIDLMVSSFVADSTRVATLQYTNSVGQARMTWLGIQEGQHDLSHEPDSNKDAQEKLTKINEWYCSQLAYLAQRLAETKEPDGTGTMLDNTLIVWTNELGQGNSHTLENIPFVLVGGGLGFQMGRSLKYNHLPHNRLLMSLAHGFGHHIDRFGNPDFCAAGVLPNLT</sequence>
<dbReference type="eggNOG" id="COG2960">
    <property type="taxonomic scope" value="Bacteria"/>
</dbReference>
<name>A0A068NQM4_FIMGI</name>
<keyword evidence="2" id="KW-0812">Transmembrane</keyword>
<evidence type="ECO:0008006" key="5">
    <source>
        <dbReference type="Google" id="ProtNLM"/>
    </source>
</evidence>
<dbReference type="HOGENOM" id="CLU_044709_1_0_0"/>
<dbReference type="RefSeq" id="WP_025225770.1">
    <property type="nucleotide sequence ID" value="NZ_CP007139.1"/>
</dbReference>
<evidence type="ECO:0000313" key="4">
    <source>
        <dbReference type="Proteomes" id="UP000027982"/>
    </source>
</evidence>
<dbReference type="KEGG" id="fgi:OP10G_2299"/>
<feature type="transmembrane region" description="Helical" evidence="2">
    <location>
        <begin position="7"/>
        <end position="28"/>
    </location>
</feature>
<evidence type="ECO:0000256" key="2">
    <source>
        <dbReference type="SAM" id="Phobius"/>
    </source>
</evidence>
<organism evidence="3 4">
    <name type="scientific">Fimbriimonas ginsengisoli Gsoil 348</name>
    <dbReference type="NCBI Taxonomy" id="661478"/>
    <lineage>
        <taxon>Bacteria</taxon>
        <taxon>Bacillati</taxon>
        <taxon>Armatimonadota</taxon>
        <taxon>Fimbriimonadia</taxon>
        <taxon>Fimbriimonadales</taxon>
        <taxon>Fimbriimonadaceae</taxon>
        <taxon>Fimbriimonas</taxon>
    </lineage>
</organism>
<evidence type="ECO:0000313" key="3">
    <source>
        <dbReference type="EMBL" id="AIE85667.1"/>
    </source>
</evidence>
<dbReference type="Proteomes" id="UP000027982">
    <property type="component" value="Chromosome"/>
</dbReference>
<proteinExistence type="predicted"/>
<protein>
    <recommendedName>
        <fullName evidence="5">Tat (Twin-arginine translocation) pathway signal sequence domain protein</fullName>
    </recommendedName>
</protein>